<dbReference type="GO" id="GO:0030368">
    <property type="term" value="F:interleukin-17 receptor activity"/>
    <property type="evidence" value="ECO:0007669"/>
    <property type="project" value="InterPro"/>
</dbReference>
<dbReference type="Gene3D" id="3.40.50.11530">
    <property type="match status" value="1"/>
</dbReference>
<comment type="subcellular location">
    <subcellularLocation>
        <location evidence="1">Cell membrane</location>
        <topology evidence="1">Single-pass type I membrane protein</topology>
    </subcellularLocation>
</comment>
<evidence type="ECO:0000256" key="9">
    <source>
        <dbReference type="SAM" id="MobiDB-lite"/>
    </source>
</evidence>
<reference evidence="12 13" key="1">
    <citation type="journal article" date="2013" name="Proc. Natl. Acad. Sci. U.S.A.">
        <title>The king cobra genome reveals dynamic gene evolution and adaptation in the snake venom system.</title>
        <authorList>
            <person name="Vonk F.J."/>
            <person name="Casewell N.R."/>
            <person name="Henkel C.V."/>
            <person name="Heimberg A.M."/>
            <person name="Jansen H.J."/>
            <person name="McCleary R.J."/>
            <person name="Kerkkamp H.M."/>
            <person name="Vos R.A."/>
            <person name="Guerreiro I."/>
            <person name="Calvete J.J."/>
            <person name="Wuster W."/>
            <person name="Woods A.E."/>
            <person name="Logan J.M."/>
            <person name="Harrison R.A."/>
            <person name="Castoe T.A."/>
            <person name="de Koning A.P."/>
            <person name="Pollock D.D."/>
            <person name="Yandell M."/>
            <person name="Calderon D."/>
            <person name="Renjifo C."/>
            <person name="Currier R.B."/>
            <person name="Salgado D."/>
            <person name="Pla D."/>
            <person name="Sanz L."/>
            <person name="Hyder A.S."/>
            <person name="Ribeiro J.M."/>
            <person name="Arntzen J.W."/>
            <person name="van den Thillart G.E."/>
            <person name="Boetzer M."/>
            <person name="Pirovano W."/>
            <person name="Dirks R.P."/>
            <person name="Spaink H.P."/>
            <person name="Duboule D."/>
            <person name="McGlinn E."/>
            <person name="Kini R.M."/>
            <person name="Richardson M.K."/>
        </authorList>
    </citation>
    <scope>NUCLEOTIDE SEQUENCE</scope>
    <source>
        <tissue evidence="12">Blood</tissue>
    </source>
</reference>
<evidence type="ECO:0000256" key="1">
    <source>
        <dbReference type="ARBA" id="ARBA00004251"/>
    </source>
</evidence>
<keyword evidence="2" id="KW-1003">Cell membrane</keyword>
<dbReference type="EMBL" id="AZIM01000605">
    <property type="protein sequence ID" value="ETE70158.1"/>
    <property type="molecule type" value="Genomic_DNA"/>
</dbReference>
<evidence type="ECO:0000256" key="4">
    <source>
        <dbReference type="ARBA" id="ARBA00022729"/>
    </source>
</evidence>
<evidence type="ECO:0000256" key="5">
    <source>
        <dbReference type="ARBA" id="ARBA00022989"/>
    </source>
</evidence>
<dbReference type="GO" id="GO:0005886">
    <property type="term" value="C:plasma membrane"/>
    <property type="evidence" value="ECO:0007669"/>
    <property type="project" value="UniProtKB-SubCell"/>
</dbReference>
<evidence type="ECO:0000313" key="13">
    <source>
        <dbReference type="Proteomes" id="UP000018936"/>
    </source>
</evidence>
<evidence type="ECO:0000256" key="6">
    <source>
        <dbReference type="ARBA" id="ARBA00023136"/>
    </source>
</evidence>
<keyword evidence="5 10" id="KW-1133">Transmembrane helix</keyword>
<keyword evidence="8" id="KW-0325">Glycoprotein</keyword>
<feature type="non-terminal residue" evidence="12">
    <location>
        <position position="1"/>
    </location>
</feature>
<dbReference type="Pfam" id="PF16556">
    <property type="entry name" value="IL17R_fnIII_D1"/>
    <property type="match status" value="1"/>
</dbReference>
<dbReference type="AlphaFoldDB" id="V8P818"/>
<dbReference type="OrthoDB" id="5915222at2759"/>
<dbReference type="Pfam" id="PF08357">
    <property type="entry name" value="SEFIR"/>
    <property type="match status" value="1"/>
</dbReference>
<dbReference type="InterPro" id="IPR039465">
    <property type="entry name" value="IL-17_rcpt-like"/>
</dbReference>
<feature type="transmembrane region" description="Helical" evidence="10">
    <location>
        <begin position="346"/>
        <end position="366"/>
    </location>
</feature>
<keyword evidence="4" id="KW-0732">Signal</keyword>
<feature type="compositionally biased region" description="Polar residues" evidence="9">
    <location>
        <begin position="816"/>
        <end position="825"/>
    </location>
</feature>
<keyword evidence="7 12" id="KW-0675">Receptor</keyword>
<dbReference type="InterPro" id="IPR038683">
    <property type="entry name" value="IL17RA/B_FnIII-like_1_sf"/>
</dbReference>
<protein>
    <submittedName>
        <fullName evidence="12">Interleukin-17 receptor A</fullName>
    </submittedName>
</protein>
<evidence type="ECO:0000256" key="8">
    <source>
        <dbReference type="ARBA" id="ARBA00023180"/>
    </source>
</evidence>
<dbReference type="Gene3D" id="2.60.40.2150">
    <property type="entry name" value="Interleukin-17 receptor A/B, fibronectin-III-like domain 2"/>
    <property type="match status" value="1"/>
</dbReference>
<sequence length="873" mass="99346">MWNHGRQLNVIVQRKISCYLKGGTELISIKLVGYCVDESWLLSWKWTPSAPSSVDVFIDTFFAEDGKLVPVLKIEWKVATDASIIYLRGAELAVVQLSNNQQICAQFDFQNNLTFQVRPDNGGRWNFSFNRFEVQPGQMYQVTVYHLPKLSTPGDYNRRSKPFTVPSKGHFYDIFIYRFILHTSYHEKNGAVSANRYAFFQVFGCIHKQCHLMSLMSFLHLGSLWEPRINGTSLDDHSVLVSFDPAEIPATYIIHVISVREDAKECKKTMESISEQGLQQRLNVTVKLERNLKICCKYKVEIQPLFPACATDCPRRSFLIPCSSADALRLTNQSEIIDTFSVGLPWIHTIICILLIASAIGSAIYLTRRQKGGFYNWGLVVFCLQNNFLELDQIYVTPMLQPPPPLKPRTVWIVYSADHKLYVDIVLKFAQFMITVCGTEVILDLLDEQQISEMGAVCWLTRQKQKMEALSSKIIILCSRGTRAKWQAMLGHQESSVHLKQDNLLPTGDMFTPALNLILPDFKQPACFGLYLICYFEGISNESDIPDPFHVTSKYQLMDKFEEIYFLIQDLEKFEPGRMHQIPAISPEKYTESPCGKQLKEALQKFQTWQAEHPDWFKSERVCSEDEDDLQSLSGELTEELIFPGKGILKKQLLPREPDPNSCCLVNLLVNEDDLGAYKLTPQHLSEENLAFQTLVTPAETPSVQVVKPAALAEENEILSHKLLTNEDWLESVPMIEASVPRRNDVILQEDLSSDPQALPADVRQQLEGLMYSLYQQSVIPSDMPLCQEEVNEQQQLLFDEASKVQRQSVQSDQGYISRCSSLPSDSPVEPGEEENQEQEGCWSAGHLTADVLSSLKSLQQQLLFQDIQKNCS</sequence>
<dbReference type="PROSITE" id="PS51534">
    <property type="entry name" value="SEFIR"/>
    <property type="match status" value="1"/>
</dbReference>
<dbReference type="PANTHER" id="PTHR15583">
    <property type="entry name" value="INTERLEUKIN-17 RECEPTOR"/>
    <property type="match status" value="1"/>
</dbReference>
<dbReference type="Proteomes" id="UP000018936">
    <property type="component" value="Unassembled WGS sequence"/>
</dbReference>
<dbReference type="PANTHER" id="PTHR15583:SF13">
    <property type="entry name" value="INTERLEUKIN-17 RECEPTOR A"/>
    <property type="match status" value="1"/>
</dbReference>
<accession>V8P818</accession>
<feature type="region of interest" description="Disordered" evidence="9">
    <location>
        <begin position="816"/>
        <end position="841"/>
    </location>
</feature>
<dbReference type="InterPro" id="IPR032356">
    <property type="entry name" value="IL17R_A/B_N"/>
</dbReference>
<keyword evidence="6 10" id="KW-0472">Membrane</keyword>
<evidence type="ECO:0000256" key="10">
    <source>
        <dbReference type="SAM" id="Phobius"/>
    </source>
</evidence>
<comment type="caution">
    <text evidence="12">The sequence shown here is derived from an EMBL/GenBank/DDBJ whole genome shotgun (WGS) entry which is preliminary data.</text>
</comment>
<evidence type="ECO:0000313" key="12">
    <source>
        <dbReference type="EMBL" id="ETE70158.1"/>
    </source>
</evidence>
<dbReference type="Pfam" id="PF16578">
    <property type="entry name" value="IL17R_fnIII_D2"/>
    <property type="match status" value="1"/>
</dbReference>
<keyword evidence="13" id="KW-1185">Reference proteome</keyword>
<evidence type="ECO:0000259" key="11">
    <source>
        <dbReference type="PROSITE" id="PS51534"/>
    </source>
</evidence>
<dbReference type="Gene3D" id="2.60.40.2160">
    <property type="entry name" value="Interleukin-17 receptor A/B, fibronectin-III-like domain 1"/>
    <property type="match status" value="1"/>
</dbReference>
<proteinExistence type="predicted"/>
<dbReference type="InterPro" id="IPR043046">
    <property type="entry name" value="IL17RA/B_FnIII-like_2_sf"/>
</dbReference>
<keyword evidence="3 10" id="KW-0812">Transmembrane</keyword>
<name>V8P818_OPHHA</name>
<gene>
    <name evidence="12" type="primary">IL17RA</name>
    <name evidence="12" type="ORF">L345_04043</name>
</gene>
<dbReference type="InterPro" id="IPR013568">
    <property type="entry name" value="SEFIR_dom"/>
</dbReference>
<evidence type="ECO:0000256" key="2">
    <source>
        <dbReference type="ARBA" id="ARBA00022475"/>
    </source>
</evidence>
<dbReference type="FunFam" id="3.40.50.11530:FF:000002">
    <property type="entry name" value="Interleukin 17 receptor A"/>
    <property type="match status" value="1"/>
</dbReference>
<feature type="domain" description="SEFIR" evidence="11">
    <location>
        <begin position="408"/>
        <end position="566"/>
    </location>
</feature>
<evidence type="ECO:0000256" key="3">
    <source>
        <dbReference type="ARBA" id="ARBA00022692"/>
    </source>
</evidence>
<organism evidence="12 13">
    <name type="scientific">Ophiophagus hannah</name>
    <name type="common">King cobra</name>
    <name type="synonym">Naja hannah</name>
    <dbReference type="NCBI Taxonomy" id="8665"/>
    <lineage>
        <taxon>Eukaryota</taxon>
        <taxon>Metazoa</taxon>
        <taxon>Chordata</taxon>
        <taxon>Craniata</taxon>
        <taxon>Vertebrata</taxon>
        <taxon>Euteleostomi</taxon>
        <taxon>Lepidosauria</taxon>
        <taxon>Squamata</taxon>
        <taxon>Bifurcata</taxon>
        <taxon>Unidentata</taxon>
        <taxon>Episquamata</taxon>
        <taxon>Toxicofera</taxon>
        <taxon>Serpentes</taxon>
        <taxon>Colubroidea</taxon>
        <taxon>Elapidae</taxon>
        <taxon>Elapinae</taxon>
        <taxon>Ophiophagus</taxon>
    </lineage>
</organism>
<evidence type="ECO:0000256" key="7">
    <source>
        <dbReference type="ARBA" id="ARBA00023170"/>
    </source>
</evidence>